<dbReference type="EMBL" id="JAZHXJ010000372">
    <property type="protein sequence ID" value="KAL1862967.1"/>
    <property type="molecule type" value="Genomic_DNA"/>
</dbReference>
<evidence type="ECO:0000256" key="1">
    <source>
        <dbReference type="SAM" id="MobiDB-lite"/>
    </source>
</evidence>
<feature type="compositionally biased region" description="Basic and acidic residues" evidence="1">
    <location>
        <begin position="16"/>
        <end position="25"/>
    </location>
</feature>
<comment type="caution">
    <text evidence="2">The sequence shown here is derived from an EMBL/GenBank/DDBJ whole genome shotgun (WGS) entry which is preliminary data.</text>
</comment>
<gene>
    <name evidence="2" type="ORF">VTK73DRAFT_6578</name>
</gene>
<dbReference type="PANTHER" id="PTHR41390:SF1">
    <property type="entry name" value="NADH-UBIQUINONE OXIDOREDUCTASE 213 KDA SUBUNIT"/>
    <property type="match status" value="1"/>
</dbReference>
<accession>A0ABR3WJ37</accession>
<keyword evidence="3" id="KW-1185">Reference proteome</keyword>
<evidence type="ECO:0000313" key="2">
    <source>
        <dbReference type="EMBL" id="KAL1862967.1"/>
    </source>
</evidence>
<dbReference type="Proteomes" id="UP001586593">
    <property type="component" value="Unassembled WGS sequence"/>
</dbReference>
<organism evidence="2 3">
    <name type="scientific">Phialemonium thermophilum</name>
    <dbReference type="NCBI Taxonomy" id="223376"/>
    <lineage>
        <taxon>Eukaryota</taxon>
        <taxon>Fungi</taxon>
        <taxon>Dikarya</taxon>
        <taxon>Ascomycota</taxon>
        <taxon>Pezizomycotina</taxon>
        <taxon>Sordariomycetes</taxon>
        <taxon>Sordariomycetidae</taxon>
        <taxon>Cephalothecales</taxon>
        <taxon>Cephalothecaceae</taxon>
        <taxon>Phialemonium</taxon>
    </lineage>
</organism>
<reference evidence="2 3" key="1">
    <citation type="journal article" date="2024" name="Commun. Biol.">
        <title>Comparative genomic analysis of thermophilic fungi reveals convergent evolutionary adaptations and gene losses.</title>
        <authorList>
            <person name="Steindorff A.S."/>
            <person name="Aguilar-Pontes M.V."/>
            <person name="Robinson A.J."/>
            <person name="Andreopoulos B."/>
            <person name="LaButti K."/>
            <person name="Kuo A."/>
            <person name="Mondo S."/>
            <person name="Riley R."/>
            <person name="Otillar R."/>
            <person name="Haridas S."/>
            <person name="Lipzen A."/>
            <person name="Grimwood J."/>
            <person name="Schmutz J."/>
            <person name="Clum A."/>
            <person name="Reid I.D."/>
            <person name="Moisan M.C."/>
            <person name="Butler G."/>
            <person name="Nguyen T.T.M."/>
            <person name="Dewar K."/>
            <person name="Conant G."/>
            <person name="Drula E."/>
            <person name="Henrissat B."/>
            <person name="Hansel C."/>
            <person name="Singer S."/>
            <person name="Hutchinson M.I."/>
            <person name="de Vries R.P."/>
            <person name="Natvig D.O."/>
            <person name="Powell A.J."/>
            <person name="Tsang A."/>
            <person name="Grigoriev I.V."/>
        </authorList>
    </citation>
    <scope>NUCLEOTIDE SEQUENCE [LARGE SCALE GENOMIC DNA]</scope>
    <source>
        <strain evidence="2 3">ATCC 24622</strain>
    </source>
</reference>
<feature type="region of interest" description="Disordered" evidence="1">
    <location>
        <begin position="1"/>
        <end position="48"/>
    </location>
</feature>
<dbReference type="PANTHER" id="PTHR41390">
    <property type="entry name" value="CHROMOSOME 7, WHOLE GENOME SHOTGUN SEQUENCE"/>
    <property type="match status" value="1"/>
</dbReference>
<name>A0ABR3WJ37_9PEZI</name>
<evidence type="ECO:0000313" key="3">
    <source>
        <dbReference type="Proteomes" id="UP001586593"/>
    </source>
</evidence>
<protein>
    <submittedName>
        <fullName evidence="2">Uncharacterized protein</fullName>
    </submittedName>
</protein>
<feature type="region of interest" description="Disordered" evidence="1">
    <location>
        <begin position="226"/>
        <end position="249"/>
    </location>
</feature>
<proteinExistence type="predicted"/>
<sequence length="249" mass="26774">MKRVRSSDEDQNLGQNDRESERESRSMTMTKVPDAMDPKQPHGAGSHSLLPPEFMEILAPSFQVGLGTGLLGVFTGAVSGIVRSPTPVLFSLASGVQWFTLGSSYYASRMVLDRSLGGRDNLTGMQKVESSTIAGGVSGMLGGMMRGPRNVLPGMVVFSMLGAGGQAVANTVDPSAWKNIGNRFLSSKWSPVTPISDEDYKKILEEKLLKVEAELAILDDNIKTLRASEQQSSHETQESRSTAPRGDSP</sequence>